<dbReference type="OrthoDB" id="8229713at2"/>
<evidence type="ECO:0008006" key="5">
    <source>
        <dbReference type="Google" id="ProtNLM"/>
    </source>
</evidence>
<proteinExistence type="predicted"/>
<accession>A0A238ZI05</accession>
<name>A0A238ZI05_9ACTN</name>
<evidence type="ECO:0000313" key="4">
    <source>
        <dbReference type="Proteomes" id="UP000198280"/>
    </source>
</evidence>
<evidence type="ECO:0000256" key="1">
    <source>
        <dbReference type="SAM" id="MobiDB-lite"/>
    </source>
</evidence>
<feature type="transmembrane region" description="Helical" evidence="2">
    <location>
        <begin position="136"/>
        <end position="159"/>
    </location>
</feature>
<feature type="transmembrane region" description="Helical" evidence="2">
    <location>
        <begin position="262"/>
        <end position="279"/>
    </location>
</feature>
<reference evidence="3 4" key="1">
    <citation type="submission" date="2017-06" db="EMBL/GenBank/DDBJ databases">
        <authorList>
            <person name="Kim H.J."/>
            <person name="Triplett B.A."/>
        </authorList>
    </citation>
    <scope>NUCLEOTIDE SEQUENCE [LARGE SCALE GENOMIC DNA]</scope>
    <source>
        <strain evidence="3 4">CGMCC 4.1858</strain>
    </source>
</reference>
<gene>
    <name evidence="3" type="ORF">SAMN05216252_101278</name>
</gene>
<feature type="region of interest" description="Disordered" evidence="1">
    <location>
        <begin position="1"/>
        <end position="30"/>
    </location>
</feature>
<keyword evidence="4" id="KW-1185">Reference proteome</keyword>
<dbReference type="EMBL" id="FZOF01000001">
    <property type="protein sequence ID" value="SNR82671.1"/>
    <property type="molecule type" value="Genomic_DNA"/>
</dbReference>
<feature type="transmembrane region" description="Helical" evidence="2">
    <location>
        <begin position="231"/>
        <end position="253"/>
    </location>
</feature>
<feature type="transmembrane region" description="Helical" evidence="2">
    <location>
        <begin position="421"/>
        <end position="440"/>
    </location>
</feature>
<keyword evidence="2" id="KW-1133">Transmembrane helix</keyword>
<feature type="transmembrane region" description="Helical" evidence="2">
    <location>
        <begin position="76"/>
        <end position="97"/>
    </location>
</feature>
<evidence type="ECO:0000313" key="3">
    <source>
        <dbReference type="EMBL" id="SNR82671.1"/>
    </source>
</evidence>
<sequence length="510" mass="54920">MAVQAHEIQPRGIPSRGPGGPEGPAGPAAGDVEVPAVSPRALLSRALAVPLILGLGLFLPAVVAVQPGPGVRDGVFWLQMVLTCYSGTRLAVMALTAHRKLIQGSFWLFVYVAMGVAPLVQNVLDQTPTPVVGTRADLLVAVALVLIGCAAFDVGALLSRHRPIRRARRKDRSASFHRRRVFLLAAIAFVGSALLVVKLGGPAVFFSSRQAITDTIRADGAASAESNVGSAFLRGFGTVPALLALLVFTRWLVTSRRARRRPLVIATWGALLLLNGVVNNPISNPRYWFLTVLFSFLFTAFPKSPTMYRTALALGVLAALVVFPFADRFRYDDGGYKPVQTTSVFEPLAIKDYDQVGMFANTITFSDTGPGHFYGRQLAGSVFFFVPRSVWQGKPRDTGVMIGQWMGMKNVNLSSPMWAEVWIDFGSGGVVVGFVALGYLAARGDRRYALRTSVDPRPGNVMAIVIPLVAGYSFILLRGPLLQASGRIGVALICFALVTTLRSDEGKQLR</sequence>
<dbReference type="RefSeq" id="WP_089221716.1">
    <property type="nucleotide sequence ID" value="NZ_FZOF01000001.1"/>
</dbReference>
<keyword evidence="2" id="KW-0472">Membrane</keyword>
<feature type="transmembrane region" description="Helical" evidence="2">
    <location>
        <begin position="461"/>
        <end position="478"/>
    </location>
</feature>
<evidence type="ECO:0000256" key="2">
    <source>
        <dbReference type="SAM" id="Phobius"/>
    </source>
</evidence>
<keyword evidence="2" id="KW-0812">Transmembrane</keyword>
<feature type="transmembrane region" description="Helical" evidence="2">
    <location>
        <begin position="104"/>
        <end position="124"/>
    </location>
</feature>
<feature type="transmembrane region" description="Helical" evidence="2">
    <location>
        <begin position="180"/>
        <end position="200"/>
    </location>
</feature>
<dbReference type="AlphaFoldDB" id="A0A238ZI05"/>
<dbReference type="Proteomes" id="UP000198280">
    <property type="component" value="Unassembled WGS sequence"/>
</dbReference>
<organism evidence="3 4">
    <name type="scientific">Actinacidiphila glaucinigra</name>
    <dbReference type="NCBI Taxonomy" id="235986"/>
    <lineage>
        <taxon>Bacteria</taxon>
        <taxon>Bacillati</taxon>
        <taxon>Actinomycetota</taxon>
        <taxon>Actinomycetes</taxon>
        <taxon>Kitasatosporales</taxon>
        <taxon>Streptomycetaceae</taxon>
        <taxon>Actinacidiphila</taxon>
    </lineage>
</organism>
<feature type="transmembrane region" description="Helical" evidence="2">
    <location>
        <begin position="46"/>
        <end position="64"/>
    </location>
</feature>
<feature type="transmembrane region" description="Helical" evidence="2">
    <location>
        <begin position="308"/>
        <end position="326"/>
    </location>
</feature>
<protein>
    <recommendedName>
        <fullName evidence="5">Oligosaccharide repeat unit polymerase</fullName>
    </recommendedName>
</protein>